<feature type="transmembrane region" description="Helical" evidence="5">
    <location>
        <begin position="265"/>
        <end position="284"/>
    </location>
</feature>
<evidence type="ECO:0000256" key="1">
    <source>
        <dbReference type="ARBA" id="ARBA00004141"/>
    </source>
</evidence>
<dbReference type="PANTHER" id="PTHR31465">
    <property type="entry name" value="PROTEIN RTA1-RELATED"/>
    <property type="match status" value="1"/>
</dbReference>
<evidence type="ECO:0000313" key="6">
    <source>
        <dbReference type="EMBL" id="KAK5954765.1"/>
    </source>
</evidence>
<proteinExistence type="predicted"/>
<keyword evidence="4 5" id="KW-0472">Membrane</keyword>
<feature type="transmembrane region" description="Helical" evidence="5">
    <location>
        <begin position="171"/>
        <end position="195"/>
    </location>
</feature>
<keyword evidence="2 5" id="KW-0812">Transmembrane</keyword>
<organism evidence="6 7">
    <name type="scientific">Knufia fluminis</name>
    <dbReference type="NCBI Taxonomy" id="191047"/>
    <lineage>
        <taxon>Eukaryota</taxon>
        <taxon>Fungi</taxon>
        <taxon>Dikarya</taxon>
        <taxon>Ascomycota</taxon>
        <taxon>Pezizomycotina</taxon>
        <taxon>Eurotiomycetes</taxon>
        <taxon>Chaetothyriomycetidae</taxon>
        <taxon>Chaetothyriales</taxon>
        <taxon>Trichomeriaceae</taxon>
        <taxon>Knufia</taxon>
    </lineage>
</organism>
<feature type="transmembrane region" description="Helical" evidence="5">
    <location>
        <begin position="94"/>
        <end position="114"/>
    </location>
</feature>
<name>A0AAN8ERX8_9EURO</name>
<feature type="transmembrane region" description="Helical" evidence="5">
    <location>
        <begin position="134"/>
        <end position="159"/>
    </location>
</feature>
<dbReference type="EMBL" id="JAKLMC020000008">
    <property type="protein sequence ID" value="KAK5954765.1"/>
    <property type="molecule type" value="Genomic_DNA"/>
</dbReference>
<comment type="caution">
    <text evidence="6">The sequence shown here is derived from an EMBL/GenBank/DDBJ whole genome shotgun (WGS) entry which is preliminary data.</text>
</comment>
<feature type="transmembrane region" description="Helical" evidence="5">
    <location>
        <begin position="26"/>
        <end position="49"/>
    </location>
</feature>
<evidence type="ECO:0000313" key="7">
    <source>
        <dbReference type="Proteomes" id="UP001316803"/>
    </source>
</evidence>
<keyword evidence="7" id="KW-1185">Reference proteome</keyword>
<evidence type="ECO:0000256" key="5">
    <source>
        <dbReference type="SAM" id="Phobius"/>
    </source>
</evidence>
<keyword evidence="3 5" id="KW-1133">Transmembrane helix</keyword>
<protein>
    <recommendedName>
        <fullName evidence="8">RTA1-like protein</fullName>
    </recommendedName>
</protein>
<evidence type="ECO:0000256" key="3">
    <source>
        <dbReference type="ARBA" id="ARBA00022989"/>
    </source>
</evidence>
<dbReference type="InterPro" id="IPR007568">
    <property type="entry name" value="RTA1"/>
</dbReference>
<feature type="transmembrane region" description="Helical" evidence="5">
    <location>
        <begin position="61"/>
        <end position="82"/>
    </location>
</feature>
<dbReference type="PANTHER" id="PTHR31465:SF35">
    <property type="entry name" value="RTA1 DOMAIN PROTEIN-RELATED"/>
    <property type="match status" value="1"/>
</dbReference>
<evidence type="ECO:0008006" key="8">
    <source>
        <dbReference type="Google" id="ProtNLM"/>
    </source>
</evidence>
<feature type="transmembrane region" description="Helical" evidence="5">
    <location>
        <begin position="228"/>
        <end position="245"/>
    </location>
</feature>
<sequence length="334" mass="37053">MAVMPALFSRQDASSGENDAWAGFELWHYTPSLAAAIIFIILFVILTAYHSFLLVRRRTWFCVPFVVGGLFEIIGYIGRAIAHSDKEGVPAYTIQALGLLLAPILFAASIYMILGRIIRVVQGEEYSIIRVNWLTKIFVTGDVICFCVQAAGGGMLAVATTQAEIDRDNNIVLGGLILQILVFVVFLITAILFLLRMQRRPTAAALDGPLGERGAASGRFGRLTWKKLMIGLYASSVLITLRNVFRVIEYAMGWDGYLLTREWPLYIFDGVLMVFVLVVCIMWYHPEISKGNKKYASANRGYEAHNLEGGDGMVSGQREVDATKHGNSSTRPWS</sequence>
<dbReference type="AlphaFoldDB" id="A0AAN8ERX8"/>
<dbReference type="Pfam" id="PF04479">
    <property type="entry name" value="RTA1"/>
    <property type="match status" value="1"/>
</dbReference>
<gene>
    <name evidence="6" type="ORF">OHC33_004490</name>
</gene>
<reference evidence="6 7" key="1">
    <citation type="submission" date="2022-12" db="EMBL/GenBank/DDBJ databases">
        <title>Genomic features and morphological characterization of a novel Knufia sp. strain isolated from spacecraft assembly facility.</title>
        <authorList>
            <person name="Teixeira M."/>
            <person name="Chander A.M."/>
            <person name="Stajich J.E."/>
            <person name="Venkateswaran K."/>
        </authorList>
    </citation>
    <scope>NUCLEOTIDE SEQUENCE [LARGE SCALE GENOMIC DNA]</scope>
    <source>
        <strain evidence="6 7">FJI-L2-BK-P2</strain>
    </source>
</reference>
<evidence type="ECO:0000256" key="4">
    <source>
        <dbReference type="ARBA" id="ARBA00023136"/>
    </source>
</evidence>
<accession>A0AAN8ERX8</accession>
<dbReference type="Proteomes" id="UP001316803">
    <property type="component" value="Unassembled WGS sequence"/>
</dbReference>
<dbReference type="GO" id="GO:0016020">
    <property type="term" value="C:membrane"/>
    <property type="evidence" value="ECO:0007669"/>
    <property type="project" value="UniProtKB-SubCell"/>
</dbReference>
<comment type="subcellular location">
    <subcellularLocation>
        <location evidence="1">Membrane</location>
        <topology evidence="1">Multi-pass membrane protein</topology>
    </subcellularLocation>
</comment>
<evidence type="ECO:0000256" key="2">
    <source>
        <dbReference type="ARBA" id="ARBA00022692"/>
    </source>
</evidence>